<dbReference type="Proteomes" id="UP001497623">
    <property type="component" value="Unassembled WGS sequence"/>
</dbReference>
<evidence type="ECO:0000313" key="6">
    <source>
        <dbReference type="Proteomes" id="UP001497623"/>
    </source>
</evidence>
<dbReference type="Pfam" id="PF00076">
    <property type="entry name" value="RRM_1"/>
    <property type="match status" value="1"/>
</dbReference>
<protein>
    <recommendedName>
        <fullName evidence="4">RRM domain-containing protein</fullName>
    </recommendedName>
</protein>
<feature type="domain" description="RRM" evidence="4">
    <location>
        <begin position="44"/>
        <end position="121"/>
    </location>
</feature>
<feature type="compositionally biased region" description="Basic and acidic residues" evidence="3">
    <location>
        <begin position="139"/>
        <end position="149"/>
    </location>
</feature>
<evidence type="ECO:0000256" key="3">
    <source>
        <dbReference type="SAM" id="MobiDB-lite"/>
    </source>
</evidence>
<dbReference type="InterPro" id="IPR000504">
    <property type="entry name" value="RRM_dom"/>
</dbReference>
<feature type="compositionally biased region" description="Acidic residues" evidence="3">
    <location>
        <begin position="185"/>
        <end position="214"/>
    </location>
</feature>
<dbReference type="GO" id="GO:0003723">
    <property type="term" value="F:RNA binding"/>
    <property type="evidence" value="ECO:0007669"/>
    <property type="project" value="UniProtKB-UniRule"/>
</dbReference>
<dbReference type="CDD" id="cd00590">
    <property type="entry name" value="RRM_SF"/>
    <property type="match status" value="1"/>
</dbReference>
<dbReference type="InterPro" id="IPR012677">
    <property type="entry name" value="Nucleotide-bd_a/b_plait_sf"/>
</dbReference>
<gene>
    <name evidence="5" type="ORF">MNOR_LOCUS22376</name>
</gene>
<name>A0AAV2RCM4_MEGNR</name>
<comment type="caution">
    <text evidence="5">The sequence shown here is derived from an EMBL/GenBank/DDBJ whole genome shotgun (WGS) entry which is preliminary data.</text>
</comment>
<sequence>MEANKEALESLEVNGEKALVDYVGEKSKNPAKNSAAVPKKINHKKLFVSNFPKLVTSKEVKEAFDGCSHVDMPISNTKDIRNKRRYCFVYYEEETAAQKAFENALNITLGGKKVFVTYAKDKVAAVKRKKNRKPASESPAKKQKVEAPKQKKKKGKAAEEEEEEEVEEPVKQKAKKGKAAPAKVEDEDEDDDDDDDDSDDEMEAEDDDDDDDDD</sequence>
<dbReference type="EMBL" id="CAXKWB010018777">
    <property type="protein sequence ID" value="CAL4121205.1"/>
    <property type="molecule type" value="Genomic_DNA"/>
</dbReference>
<keyword evidence="1 2" id="KW-0694">RNA-binding</keyword>
<dbReference type="AlphaFoldDB" id="A0AAV2RCM4"/>
<dbReference type="Gene3D" id="3.30.70.330">
    <property type="match status" value="1"/>
</dbReference>
<evidence type="ECO:0000259" key="4">
    <source>
        <dbReference type="PROSITE" id="PS50102"/>
    </source>
</evidence>
<dbReference type="PROSITE" id="PS50102">
    <property type="entry name" value="RRM"/>
    <property type="match status" value="1"/>
</dbReference>
<dbReference type="InterPro" id="IPR035979">
    <property type="entry name" value="RBD_domain_sf"/>
</dbReference>
<reference evidence="5 6" key="1">
    <citation type="submission" date="2024-05" db="EMBL/GenBank/DDBJ databases">
        <authorList>
            <person name="Wallberg A."/>
        </authorList>
    </citation>
    <scope>NUCLEOTIDE SEQUENCE [LARGE SCALE GENOMIC DNA]</scope>
</reference>
<evidence type="ECO:0000256" key="1">
    <source>
        <dbReference type="ARBA" id="ARBA00022884"/>
    </source>
</evidence>
<proteinExistence type="predicted"/>
<feature type="region of interest" description="Disordered" evidence="3">
    <location>
        <begin position="126"/>
        <end position="214"/>
    </location>
</feature>
<accession>A0AAV2RCM4</accession>
<evidence type="ECO:0000313" key="5">
    <source>
        <dbReference type="EMBL" id="CAL4121205.1"/>
    </source>
</evidence>
<evidence type="ECO:0000256" key="2">
    <source>
        <dbReference type="PROSITE-ProRule" id="PRU00176"/>
    </source>
</evidence>
<dbReference type="SUPFAM" id="SSF54928">
    <property type="entry name" value="RNA-binding domain, RBD"/>
    <property type="match status" value="1"/>
</dbReference>
<keyword evidence="6" id="KW-1185">Reference proteome</keyword>
<organism evidence="5 6">
    <name type="scientific">Meganyctiphanes norvegica</name>
    <name type="common">Northern krill</name>
    <name type="synonym">Thysanopoda norvegica</name>
    <dbReference type="NCBI Taxonomy" id="48144"/>
    <lineage>
        <taxon>Eukaryota</taxon>
        <taxon>Metazoa</taxon>
        <taxon>Ecdysozoa</taxon>
        <taxon>Arthropoda</taxon>
        <taxon>Crustacea</taxon>
        <taxon>Multicrustacea</taxon>
        <taxon>Malacostraca</taxon>
        <taxon>Eumalacostraca</taxon>
        <taxon>Eucarida</taxon>
        <taxon>Euphausiacea</taxon>
        <taxon>Euphausiidae</taxon>
        <taxon>Meganyctiphanes</taxon>
    </lineage>
</organism>
<dbReference type="SMART" id="SM00360">
    <property type="entry name" value="RRM"/>
    <property type="match status" value="1"/>
</dbReference>